<keyword evidence="2" id="KW-0489">Methyltransferase</keyword>
<dbReference type="SUPFAM" id="SSF53335">
    <property type="entry name" value="S-adenosyl-L-methionine-dependent methyltransferases"/>
    <property type="match status" value="1"/>
</dbReference>
<dbReference type="EMBL" id="RSCE01000007">
    <property type="protein sequence ID" value="RSH81021.1"/>
    <property type="molecule type" value="Genomic_DNA"/>
</dbReference>
<sequence>MAQFAKASFDAAGYLASRPTYPARVYDIICSFHRAGGGRFEHALDLGCGPGFMALALAPRFNRVTALDPSAKMVDVGMQPNDAKVPRIHYAVGNAEDLTSQLGESSVDLVVAGQAAHWFDHGRVWPELGRILRPGATVAYVGYGEMVIPKYPKLNSLISAYQAGDDALGPHWSQPGRSIVEGLLDAVPYPIAPERTAITEALLAQLPDLESLSPTPPPHPIADAIAEPAPTSGSSGWDPTTAIRLKSGSTGDKWFLRRRWTSGPLEGYMRSASALHAYHEKHPEDLAKKGGKDGGDIVDRLVNQIREGLKKEGIDIDKEEVEFAWPLVMMMIKREA</sequence>
<dbReference type="RefSeq" id="XP_028475740.1">
    <property type="nucleotide sequence ID" value="XM_028623766.1"/>
</dbReference>
<reference evidence="5 6" key="1">
    <citation type="submission" date="2018-11" db="EMBL/GenBank/DDBJ databases">
        <title>Genome sequence of Apiotrichum porosum DSM 27194.</title>
        <authorList>
            <person name="Aliyu H."/>
            <person name="Gorte O."/>
            <person name="Ochsenreither K."/>
        </authorList>
    </citation>
    <scope>NUCLEOTIDE SEQUENCE [LARGE SCALE GENOMIC DNA]</scope>
    <source>
        <strain evidence="5 6">DSM 27194</strain>
    </source>
</reference>
<dbReference type="OrthoDB" id="10027013at2759"/>
<evidence type="ECO:0000313" key="5">
    <source>
        <dbReference type="EMBL" id="RSH81021.1"/>
    </source>
</evidence>
<dbReference type="Gene3D" id="3.40.50.150">
    <property type="entry name" value="Vaccinia Virus protein VP39"/>
    <property type="match status" value="1"/>
</dbReference>
<dbReference type="AlphaFoldDB" id="A0A427XQC8"/>
<dbReference type="CDD" id="cd02440">
    <property type="entry name" value="AdoMet_MTases"/>
    <property type="match status" value="1"/>
</dbReference>
<dbReference type="GO" id="GO:0032259">
    <property type="term" value="P:methylation"/>
    <property type="evidence" value="ECO:0007669"/>
    <property type="project" value="UniProtKB-KW"/>
</dbReference>
<proteinExistence type="inferred from homology"/>
<dbReference type="InterPro" id="IPR051052">
    <property type="entry name" value="Diverse_substrate_MTase"/>
</dbReference>
<evidence type="ECO:0000256" key="3">
    <source>
        <dbReference type="ARBA" id="ARBA00022679"/>
    </source>
</evidence>
<keyword evidence="6" id="KW-1185">Reference proteome</keyword>
<dbReference type="InterPro" id="IPR029063">
    <property type="entry name" value="SAM-dependent_MTases_sf"/>
</dbReference>
<dbReference type="Proteomes" id="UP000279236">
    <property type="component" value="Unassembled WGS sequence"/>
</dbReference>
<dbReference type="InterPro" id="IPR013216">
    <property type="entry name" value="Methyltransf_11"/>
</dbReference>
<evidence type="ECO:0000313" key="6">
    <source>
        <dbReference type="Proteomes" id="UP000279236"/>
    </source>
</evidence>
<feature type="domain" description="Methyltransferase type 11" evidence="4">
    <location>
        <begin position="44"/>
        <end position="138"/>
    </location>
</feature>
<name>A0A427XQC8_9TREE</name>
<comment type="similarity">
    <text evidence="1">Belongs to the methyltransferase superfamily.</text>
</comment>
<dbReference type="GO" id="GO:0008757">
    <property type="term" value="F:S-adenosylmethionine-dependent methyltransferase activity"/>
    <property type="evidence" value="ECO:0007669"/>
    <property type="project" value="InterPro"/>
</dbReference>
<protein>
    <recommendedName>
        <fullName evidence="4">Methyltransferase type 11 domain-containing protein</fullName>
    </recommendedName>
</protein>
<organism evidence="5 6">
    <name type="scientific">Apiotrichum porosum</name>
    <dbReference type="NCBI Taxonomy" id="105984"/>
    <lineage>
        <taxon>Eukaryota</taxon>
        <taxon>Fungi</taxon>
        <taxon>Dikarya</taxon>
        <taxon>Basidiomycota</taxon>
        <taxon>Agaricomycotina</taxon>
        <taxon>Tremellomycetes</taxon>
        <taxon>Trichosporonales</taxon>
        <taxon>Trichosporonaceae</taxon>
        <taxon>Apiotrichum</taxon>
    </lineage>
</organism>
<gene>
    <name evidence="5" type="ORF">EHS24_008453</name>
</gene>
<comment type="caution">
    <text evidence="5">The sequence shown here is derived from an EMBL/GenBank/DDBJ whole genome shotgun (WGS) entry which is preliminary data.</text>
</comment>
<dbReference type="GeneID" id="39592996"/>
<dbReference type="PANTHER" id="PTHR44942">
    <property type="entry name" value="METHYLTRANSF_11 DOMAIN-CONTAINING PROTEIN"/>
    <property type="match status" value="1"/>
</dbReference>
<evidence type="ECO:0000259" key="4">
    <source>
        <dbReference type="Pfam" id="PF08241"/>
    </source>
</evidence>
<dbReference type="Pfam" id="PF08241">
    <property type="entry name" value="Methyltransf_11"/>
    <property type="match status" value="1"/>
</dbReference>
<dbReference type="STRING" id="105984.A0A427XQC8"/>
<evidence type="ECO:0000256" key="1">
    <source>
        <dbReference type="ARBA" id="ARBA00008361"/>
    </source>
</evidence>
<accession>A0A427XQC8</accession>
<keyword evidence="3" id="KW-0808">Transferase</keyword>
<dbReference type="PANTHER" id="PTHR44942:SF4">
    <property type="entry name" value="METHYLTRANSFERASE TYPE 11 DOMAIN-CONTAINING PROTEIN"/>
    <property type="match status" value="1"/>
</dbReference>
<evidence type="ECO:0000256" key="2">
    <source>
        <dbReference type="ARBA" id="ARBA00022603"/>
    </source>
</evidence>